<comment type="caution">
    <text evidence="2">The sequence shown here is derived from an EMBL/GenBank/DDBJ whole genome shotgun (WGS) entry which is preliminary data.</text>
</comment>
<evidence type="ECO:0000256" key="1">
    <source>
        <dbReference type="SAM" id="MobiDB-lite"/>
    </source>
</evidence>
<sequence>MAVSTKEEEMAASIKEESSASHDGASQLLLSPRSLFSSTGDDVKSIVLEIQGETLPVVLEPILIKYSGYFRRRLRSFPTGTTVSTIKTPWSFLEKDVLSTWLLLVHQQYYSGVCDLTPKDCAEQCSSLESLVVLAKLHRLCELAESHIIQAWVLKTFKSTIDNCTPLWASIDDQDKSLDCLQRAWREWTDADCKTMIVTKINKTLPDKVYDRVADVMDHDFQKAVSKERLKVMSKRIAELEHQPKLSSQTTTIPTTLQTTTHKFGSTGPPAPAPNVATAQTPAITNSTVPAATGGISSTNRRSFGQWFADTNTGSNTNTNTSSSPFRGWDGKTDTSTWTFGTRLANTNTNNPSSPFGGRVANTNTDINTNTPTSTFGTRLSNTKTNTPSSPFGARLANTNINTTKSSES</sequence>
<feature type="compositionally biased region" description="Low complexity" evidence="1">
    <location>
        <begin position="362"/>
        <end position="375"/>
    </location>
</feature>
<feature type="compositionally biased region" description="Low complexity" evidence="1">
    <location>
        <begin position="311"/>
        <end position="324"/>
    </location>
</feature>
<feature type="compositionally biased region" description="Polar residues" evidence="1">
    <location>
        <begin position="376"/>
        <end position="388"/>
    </location>
</feature>
<reference evidence="2 3" key="1">
    <citation type="journal article" date="2024" name="J. Plant Pathol.">
        <title>Sequence and assembly of the genome of Seiridium unicorne, isolate CBS 538.82, causal agent of cypress canker disease.</title>
        <authorList>
            <person name="Scali E."/>
            <person name="Rocca G.D."/>
            <person name="Danti R."/>
            <person name="Garbelotto M."/>
            <person name="Barberini S."/>
            <person name="Baroncelli R."/>
            <person name="Emiliani G."/>
        </authorList>
    </citation>
    <scope>NUCLEOTIDE SEQUENCE [LARGE SCALE GENOMIC DNA]</scope>
    <source>
        <strain evidence="2 3">BM-138-508</strain>
    </source>
</reference>
<dbReference type="EMBL" id="JARVKF010000054">
    <property type="protein sequence ID" value="KAK9423976.1"/>
    <property type="molecule type" value="Genomic_DNA"/>
</dbReference>
<evidence type="ECO:0008006" key="4">
    <source>
        <dbReference type="Google" id="ProtNLM"/>
    </source>
</evidence>
<gene>
    <name evidence="2" type="ORF">SUNI508_13885</name>
</gene>
<dbReference type="Proteomes" id="UP001408356">
    <property type="component" value="Unassembled WGS sequence"/>
</dbReference>
<keyword evidence="3" id="KW-1185">Reference proteome</keyword>
<evidence type="ECO:0000313" key="2">
    <source>
        <dbReference type="EMBL" id="KAK9423976.1"/>
    </source>
</evidence>
<feature type="region of interest" description="Disordered" evidence="1">
    <location>
        <begin position="346"/>
        <end position="388"/>
    </location>
</feature>
<name>A0ABR2VAV6_9PEZI</name>
<proteinExistence type="predicted"/>
<feature type="region of interest" description="Disordered" evidence="1">
    <location>
        <begin position="310"/>
        <end position="330"/>
    </location>
</feature>
<organism evidence="2 3">
    <name type="scientific">Seiridium unicorne</name>
    <dbReference type="NCBI Taxonomy" id="138068"/>
    <lineage>
        <taxon>Eukaryota</taxon>
        <taxon>Fungi</taxon>
        <taxon>Dikarya</taxon>
        <taxon>Ascomycota</taxon>
        <taxon>Pezizomycotina</taxon>
        <taxon>Sordariomycetes</taxon>
        <taxon>Xylariomycetidae</taxon>
        <taxon>Amphisphaeriales</taxon>
        <taxon>Sporocadaceae</taxon>
        <taxon>Seiridium</taxon>
    </lineage>
</organism>
<accession>A0ABR2VAV6</accession>
<evidence type="ECO:0000313" key="3">
    <source>
        <dbReference type="Proteomes" id="UP001408356"/>
    </source>
</evidence>
<protein>
    <recommendedName>
        <fullName evidence="4">BTB domain-containing protein</fullName>
    </recommendedName>
</protein>